<name>A0A8E2EZK0_9PEZI</name>
<keyword evidence="2" id="KW-1185">Reference proteome</keyword>
<dbReference type="Proteomes" id="UP000250140">
    <property type="component" value="Unassembled WGS sequence"/>
</dbReference>
<dbReference type="SUPFAM" id="SSF56399">
    <property type="entry name" value="ADP-ribosylation"/>
    <property type="match status" value="1"/>
</dbReference>
<proteinExistence type="predicted"/>
<evidence type="ECO:0000313" key="1">
    <source>
        <dbReference type="EMBL" id="OCL07671.1"/>
    </source>
</evidence>
<dbReference type="PANTHER" id="PTHR34129">
    <property type="entry name" value="BLR1139 PROTEIN"/>
    <property type="match status" value="1"/>
</dbReference>
<dbReference type="AlphaFoldDB" id="A0A8E2EZK0"/>
<reference evidence="1 2" key="1">
    <citation type="journal article" date="2016" name="Nat. Commun.">
        <title>Ectomycorrhizal ecology is imprinted in the genome of the dominant symbiotic fungus Cenococcum geophilum.</title>
        <authorList>
            <consortium name="DOE Joint Genome Institute"/>
            <person name="Peter M."/>
            <person name="Kohler A."/>
            <person name="Ohm R.A."/>
            <person name="Kuo A."/>
            <person name="Krutzmann J."/>
            <person name="Morin E."/>
            <person name="Arend M."/>
            <person name="Barry K.W."/>
            <person name="Binder M."/>
            <person name="Choi C."/>
            <person name="Clum A."/>
            <person name="Copeland A."/>
            <person name="Grisel N."/>
            <person name="Haridas S."/>
            <person name="Kipfer T."/>
            <person name="LaButti K."/>
            <person name="Lindquist E."/>
            <person name="Lipzen A."/>
            <person name="Maire R."/>
            <person name="Meier B."/>
            <person name="Mihaltcheva S."/>
            <person name="Molinier V."/>
            <person name="Murat C."/>
            <person name="Poggeler S."/>
            <person name="Quandt C.A."/>
            <person name="Sperisen C."/>
            <person name="Tritt A."/>
            <person name="Tisserant E."/>
            <person name="Crous P.W."/>
            <person name="Henrissat B."/>
            <person name="Nehls U."/>
            <person name="Egli S."/>
            <person name="Spatafora J.W."/>
            <person name="Grigoriev I.V."/>
            <person name="Martin F.M."/>
        </authorList>
    </citation>
    <scope>NUCLEOTIDE SEQUENCE [LARGE SCALE GENOMIC DNA]</scope>
    <source>
        <strain evidence="1 2">CBS 207.34</strain>
    </source>
</reference>
<sequence length="126" mass="14000">MPPPAPLPSHVFKILLSAPPSPLPKALPLSKLDAQDSFIHLSTGAQVPGTASRFFAQTNLLYLLKIPVRKLEEGEGELKWEENNTEWFPHLYGADIGADEVHEVIKVERNEAKGWEDVLTGVLEKH</sequence>
<evidence type="ECO:0000313" key="2">
    <source>
        <dbReference type="Proteomes" id="UP000250140"/>
    </source>
</evidence>
<gene>
    <name evidence="1" type="ORF">AOQ84DRAFT_354851</name>
</gene>
<dbReference type="PANTHER" id="PTHR34129:SF1">
    <property type="entry name" value="DUF952 DOMAIN-CONTAINING PROTEIN"/>
    <property type="match status" value="1"/>
</dbReference>
<dbReference type="Gene3D" id="3.20.170.20">
    <property type="entry name" value="Protein of unknown function DUF952"/>
    <property type="match status" value="1"/>
</dbReference>
<accession>A0A8E2EZK0</accession>
<dbReference type="OrthoDB" id="3335358at2759"/>
<dbReference type="InterPro" id="IPR009297">
    <property type="entry name" value="DUF952"/>
</dbReference>
<organism evidence="1 2">
    <name type="scientific">Glonium stellatum</name>
    <dbReference type="NCBI Taxonomy" id="574774"/>
    <lineage>
        <taxon>Eukaryota</taxon>
        <taxon>Fungi</taxon>
        <taxon>Dikarya</taxon>
        <taxon>Ascomycota</taxon>
        <taxon>Pezizomycotina</taxon>
        <taxon>Dothideomycetes</taxon>
        <taxon>Pleosporomycetidae</taxon>
        <taxon>Gloniales</taxon>
        <taxon>Gloniaceae</taxon>
        <taxon>Glonium</taxon>
    </lineage>
</organism>
<protein>
    <recommendedName>
        <fullName evidence="3">DUF952 domain-containing protein</fullName>
    </recommendedName>
</protein>
<dbReference type="EMBL" id="KV749817">
    <property type="protein sequence ID" value="OCL07671.1"/>
    <property type="molecule type" value="Genomic_DNA"/>
</dbReference>
<evidence type="ECO:0008006" key="3">
    <source>
        <dbReference type="Google" id="ProtNLM"/>
    </source>
</evidence>
<dbReference type="Pfam" id="PF06108">
    <property type="entry name" value="DUF952"/>
    <property type="match status" value="1"/>
</dbReference>